<name>D2VA48_NAEGR</name>
<feature type="compositionally biased region" description="Polar residues" evidence="1">
    <location>
        <begin position="26"/>
        <end position="49"/>
    </location>
</feature>
<feature type="compositionally biased region" description="Basic residues" evidence="1">
    <location>
        <begin position="54"/>
        <end position="64"/>
    </location>
</feature>
<sequence>MPPSSNNNKSKPSSSERQEEEEDNHNNNMFWQETKEQTVTSSETFSTVQDGIKKQSKTKKKKTNKNSFSHALITQQDLDLLATGFNIQTTTTTDTSSSSSTIPSLPPPSEANMIEQMVEPPIDNIQTLPSIPEEVSIDSDVEMDLFENQQASEEIQEDIIIGLLSFENPNIDILNTNSGKIPNLTLGDGNLFNYLGHFTNYGIEPEFHSQTHEVMNDLTDVEELPALPYALSCYDEETCLEKPIEENKESANLIDVICVPKSILDLVAEIIIKTSSPAFTLPIESEIIREKEDSDDEDEDDSHPSRSFSLFNPYYKDHDDYDYFRQN</sequence>
<proteinExistence type="predicted"/>
<dbReference type="EMBL" id="GG738859">
    <property type="protein sequence ID" value="EFC46246.1"/>
    <property type="molecule type" value="Genomic_DNA"/>
</dbReference>
<accession>D2VA48</accession>
<feature type="region of interest" description="Disordered" evidence="1">
    <location>
        <begin position="1"/>
        <end position="66"/>
    </location>
</feature>
<feature type="region of interest" description="Disordered" evidence="1">
    <location>
        <begin position="289"/>
        <end position="311"/>
    </location>
</feature>
<dbReference type="VEuPathDB" id="AmoebaDB:NAEGRDRAFT_65737"/>
<evidence type="ECO:0000313" key="3">
    <source>
        <dbReference type="Proteomes" id="UP000006671"/>
    </source>
</evidence>
<dbReference type="Proteomes" id="UP000006671">
    <property type="component" value="Unassembled WGS sequence"/>
</dbReference>
<evidence type="ECO:0000313" key="2">
    <source>
        <dbReference type="EMBL" id="EFC46246.1"/>
    </source>
</evidence>
<feature type="compositionally biased region" description="Low complexity" evidence="1">
    <location>
        <begin position="1"/>
        <end position="15"/>
    </location>
</feature>
<gene>
    <name evidence="2" type="ORF">NAEGRDRAFT_65737</name>
</gene>
<protein>
    <submittedName>
        <fullName evidence="2">Predicted protein</fullName>
    </submittedName>
</protein>
<evidence type="ECO:0000256" key="1">
    <source>
        <dbReference type="SAM" id="MobiDB-lite"/>
    </source>
</evidence>
<organism evidence="3">
    <name type="scientific">Naegleria gruberi</name>
    <name type="common">Amoeba</name>
    <dbReference type="NCBI Taxonomy" id="5762"/>
    <lineage>
        <taxon>Eukaryota</taxon>
        <taxon>Discoba</taxon>
        <taxon>Heterolobosea</taxon>
        <taxon>Tetramitia</taxon>
        <taxon>Eutetramitia</taxon>
        <taxon>Vahlkampfiidae</taxon>
        <taxon>Naegleria</taxon>
    </lineage>
</organism>
<reference evidence="2 3" key="1">
    <citation type="journal article" date="2010" name="Cell">
        <title>The genome of Naegleria gruberi illuminates early eukaryotic versatility.</title>
        <authorList>
            <person name="Fritz-Laylin L.K."/>
            <person name="Prochnik S.E."/>
            <person name="Ginger M.L."/>
            <person name="Dacks J.B."/>
            <person name="Carpenter M.L."/>
            <person name="Field M.C."/>
            <person name="Kuo A."/>
            <person name="Paredez A."/>
            <person name="Chapman J."/>
            <person name="Pham J."/>
            <person name="Shu S."/>
            <person name="Neupane R."/>
            <person name="Cipriano M."/>
            <person name="Mancuso J."/>
            <person name="Tu H."/>
            <person name="Salamov A."/>
            <person name="Lindquist E."/>
            <person name="Shapiro H."/>
            <person name="Lucas S."/>
            <person name="Grigoriev I.V."/>
            <person name="Cande W.Z."/>
            <person name="Fulton C."/>
            <person name="Rokhsar D.S."/>
            <person name="Dawson S.C."/>
        </authorList>
    </citation>
    <scope>NUCLEOTIDE SEQUENCE [LARGE SCALE GENOMIC DNA]</scope>
    <source>
        <strain evidence="2 3">NEG-M</strain>
    </source>
</reference>
<dbReference type="RefSeq" id="XP_002678990.1">
    <property type="nucleotide sequence ID" value="XM_002678944.1"/>
</dbReference>
<keyword evidence="3" id="KW-1185">Reference proteome</keyword>
<dbReference type="InParanoid" id="D2VA48"/>
<dbReference type="KEGG" id="ngr:NAEGRDRAFT_65737"/>
<dbReference type="AlphaFoldDB" id="D2VA48"/>
<dbReference type="GeneID" id="8859483"/>